<dbReference type="InterPro" id="IPR036867">
    <property type="entry name" value="R3H_dom_sf"/>
</dbReference>
<proteinExistence type="predicted"/>
<dbReference type="InParanoid" id="A0A6P8T3D9"/>
<gene>
    <name evidence="3" type="primary">LOC117533928</name>
</gene>
<dbReference type="AlphaFoldDB" id="A0A6P8T3D9"/>
<dbReference type="Proteomes" id="UP000515161">
    <property type="component" value="Unplaced"/>
</dbReference>
<evidence type="ECO:0000313" key="2">
    <source>
        <dbReference type="Proteomes" id="UP000515161"/>
    </source>
</evidence>
<dbReference type="OrthoDB" id="9427905at2759"/>
<evidence type="ECO:0000259" key="1">
    <source>
        <dbReference type="Pfam" id="PF01424"/>
    </source>
</evidence>
<accession>A0A6P8T3D9</accession>
<dbReference type="GO" id="GO:0003676">
    <property type="term" value="F:nucleic acid binding"/>
    <property type="evidence" value="ECO:0007669"/>
    <property type="project" value="InterPro"/>
</dbReference>
<dbReference type="Gene3D" id="3.30.1370.50">
    <property type="entry name" value="R3H-like domain"/>
    <property type="match status" value="1"/>
</dbReference>
<keyword evidence="2" id="KW-1185">Reference proteome</keyword>
<dbReference type="Pfam" id="PF01424">
    <property type="entry name" value="R3H"/>
    <property type="match status" value="1"/>
</dbReference>
<dbReference type="InterPro" id="IPR001374">
    <property type="entry name" value="R3H_dom"/>
</dbReference>
<name>A0A6P8T3D9_GYMAC</name>
<organism evidence="2 3">
    <name type="scientific">Gymnodraco acuticeps</name>
    <name type="common">Antarctic dragonfish</name>
    <dbReference type="NCBI Taxonomy" id="8218"/>
    <lineage>
        <taxon>Eukaryota</taxon>
        <taxon>Metazoa</taxon>
        <taxon>Chordata</taxon>
        <taxon>Craniata</taxon>
        <taxon>Vertebrata</taxon>
        <taxon>Euteleostomi</taxon>
        <taxon>Actinopterygii</taxon>
        <taxon>Neopterygii</taxon>
        <taxon>Teleostei</taxon>
        <taxon>Neoteleostei</taxon>
        <taxon>Acanthomorphata</taxon>
        <taxon>Eupercaria</taxon>
        <taxon>Perciformes</taxon>
        <taxon>Notothenioidei</taxon>
        <taxon>Bathydraconidae</taxon>
        <taxon>Gymnodraco</taxon>
    </lineage>
</organism>
<feature type="domain" description="R3H" evidence="1">
    <location>
        <begin position="34"/>
        <end position="80"/>
    </location>
</feature>
<dbReference type="KEGG" id="gacu:117533928"/>
<dbReference type="RefSeq" id="XP_034053857.1">
    <property type="nucleotide sequence ID" value="XM_034197966.1"/>
</dbReference>
<evidence type="ECO:0000313" key="3">
    <source>
        <dbReference type="RefSeq" id="XP_034053857.1"/>
    </source>
</evidence>
<dbReference type="GeneID" id="117533928"/>
<reference evidence="3" key="1">
    <citation type="submission" date="2025-08" db="UniProtKB">
        <authorList>
            <consortium name="RefSeq"/>
        </authorList>
    </citation>
    <scope>IDENTIFICATION</scope>
</reference>
<dbReference type="SUPFAM" id="SSF82708">
    <property type="entry name" value="R3H domain"/>
    <property type="match status" value="1"/>
</dbReference>
<sequence>MSGSQRPARSRKTVSNGMKKIHIDEGVKISVNVALERFRYGDQKEMEFPSSLTSTERAFIHRTAQSLGYISRSKGYNEMSRAGACTTKLAQPNLDMFELAGWPNPKHTRSR</sequence>
<protein>
    <submittedName>
        <fullName evidence="3">3'-5' RNA helicase YTHDC2-like</fullName>
    </submittedName>
</protein>